<feature type="transmembrane region" description="Helical" evidence="2">
    <location>
        <begin position="28"/>
        <end position="48"/>
    </location>
</feature>
<dbReference type="RefSeq" id="WP_189899538.1">
    <property type="nucleotide sequence ID" value="NZ_BNBC01000009.1"/>
</dbReference>
<dbReference type="AlphaFoldDB" id="A0A919DR85"/>
<dbReference type="EMBL" id="BNBC01000009">
    <property type="protein sequence ID" value="GHE69851.1"/>
    <property type="molecule type" value="Genomic_DNA"/>
</dbReference>
<organism evidence="3 4">
    <name type="scientific">Streptomyces spiralis</name>
    <dbReference type="NCBI Taxonomy" id="66376"/>
    <lineage>
        <taxon>Bacteria</taxon>
        <taxon>Bacillati</taxon>
        <taxon>Actinomycetota</taxon>
        <taxon>Actinomycetes</taxon>
        <taxon>Kitasatosporales</taxon>
        <taxon>Streptomycetaceae</taxon>
        <taxon>Streptomyces</taxon>
    </lineage>
</organism>
<gene>
    <name evidence="3" type="ORF">GCM10014715_24600</name>
</gene>
<accession>A0A919DR85</accession>
<reference evidence="3" key="1">
    <citation type="journal article" date="2014" name="Int. J. Syst. Evol. Microbiol.">
        <title>Complete genome sequence of Corynebacterium casei LMG S-19264T (=DSM 44701T), isolated from a smear-ripened cheese.</title>
        <authorList>
            <consortium name="US DOE Joint Genome Institute (JGI-PGF)"/>
            <person name="Walter F."/>
            <person name="Albersmeier A."/>
            <person name="Kalinowski J."/>
            <person name="Ruckert C."/>
        </authorList>
    </citation>
    <scope>NUCLEOTIDE SEQUENCE</scope>
    <source>
        <strain evidence="3">JCM 3302</strain>
    </source>
</reference>
<keyword evidence="2" id="KW-0812">Transmembrane</keyword>
<reference evidence="3" key="2">
    <citation type="submission" date="2020-09" db="EMBL/GenBank/DDBJ databases">
        <authorList>
            <person name="Sun Q."/>
            <person name="Ohkuma M."/>
        </authorList>
    </citation>
    <scope>NUCLEOTIDE SEQUENCE</scope>
    <source>
        <strain evidence="3">JCM 3302</strain>
    </source>
</reference>
<evidence type="ECO:0000256" key="2">
    <source>
        <dbReference type="SAM" id="Phobius"/>
    </source>
</evidence>
<evidence type="ECO:0000313" key="3">
    <source>
        <dbReference type="EMBL" id="GHE69851.1"/>
    </source>
</evidence>
<name>A0A919DR85_9ACTN</name>
<keyword evidence="2" id="KW-0472">Membrane</keyword>
<evidence type="ECO:0000313" key="4">
    <source>
        <dbReference type="Proteomes" id="UP000641386"/>
    </source>
</evidence>
<keyword evidence="4" id="KW-1185">Reference proteome</keyword>
<keyword evidence="2" id="KW-1133">Transmembrane helix</keyword>
<dbReference type="Proteomes" id="UP000641386">
    <property type="component" value="Unassembled WGS sequence"/>
</dbReference>
<protein>
    <submittedName>
        <fullName evidence="3">Uncharacterized protein</fullName>
    </submittedName>
</protein>
<evidence type="ECO:0000256" key="1">
    <source>
        <dbReference type="SAM" id="MobiDB-lite"/>
    </source>
</evidence>
<feature type="region of interest" description="Disordered" evidence="1">
    <location>
        <begin position="1"/>
        <end position="20"/>
    </location>
</feature>
<comment type="caution">
    <text evidence="3">The sequence shown here is derived from an EMBL/GenBank/DDBJ whole genome shotgun (WGS) entry which is preliminary data.</text>
</comment>
<proteinExistence type="predicted"/>
<sequence length="294" mass="30387">MAADVTEARSDGRPHAEQRRRGPLVRGLLFVLTALVAGAGGVGGTLAYQRVTAEDTAAVDAQADRLAEDLRADLNVGFYSPGQTYGGQFTEGTLVAQTEAHGGVLLSSGTTPGGPGGRTHTMTVMLGLVPPETGTVDAHAYPVRCYRYTFAVGTYSVKKAAVDCPAVRSDGRPGSLVAQMGALLAQQSTGASRRMTTAGYPHTARGAVDFLRDKRLVAAQDTVSEVSGGPAGGGVDVFALRVDGTCHYLRMDSSSTASRLVPLWLAPADEQGTCDMSQARAASALYGIDPAKAG</sequence>